<comment type="catalytic activity">
    <reaction evidence="5">
        <text>(6S)-5-formyl-5,6,7,8-tetrahydrofolate + ATP = (6R)-5,10-methenyltetrahydrofolate + ADP + phosphate</text>
        <dbReference type="Rhea" id="RHEA:10488"/>
        <dbReference type="ChEBI" id="CHEBI:30616"/>
        <dbReference type="ChEBI" id="CHEBI:43474"/>
        <dbReference type="ChEBI" id="CHEBI:57455"/>
        <dbReference type="ChEBI" id="CHEBI:57457"/>
        <dbReference type="ChEBI" id="CHEBI:456216"/>
        <dbReference type="EC" id="6.3.3.2"/>
    </reaction>
</comment>
<dbReference type="RefSeq" id="WP_131282885.1">
    <property type="nucleotide sequence ID" value="NZ_RXLP01000001.1"/>
</dbReference>
<dbReference type="Proteomes" id="UP000291289">
    <property type="component" value="Unassembled WGS sequence"/>
</dbReference>
<evidence type="ECO:0000313" key="7">
    <source>
        <dbReference type="Proteomes" id="UP000291289"/>
    </source>
</evidence>
<proteinExistence type="inferred from homology"/>
<keyword evidence="2 4" id="KW-0547">Nucleotide-binding</keyword>
<keyword evidence="5" id="KW-0460">Magnesium</keyword>
<evidence type="ECO:0000256" key="1">
    <source>
        <dbReference type="ARBA" id="ARBA00010638"/>
    </source>
</evidence>
<evidence type="ECO:0000256" key="3">
    <source>
        <dbReference type="ARBA" id="ARBA00022840"/>
    </source>
</evidence>
<name>A0A4R0QUF4_9BIFI</name>
<dbReference type="EMBL" id="RXLP01000001">
    <property type="protein sequence ID" value="TCD55035.1"/>
    <property type="molecule type" value="Genomic_DNA"/>
</dbReference>
<comment type="caution">
    <text evidence="6">The sequence shown here is derived from an EMBL/GenBank/DDBJ whole genome shotgun (WGS) entry which is preliminary data.</text>
</comment>
<evidence type="ECO:0000256" key="5">
    <source>
        <dbReference type="RuleBase" id="RU361279"/>
    </source>
</evidence>
<evidence type="ECO:0000256" key="2">
    <source>
        <dbReference type="ARBA" id="ARBA00022741"/>
    </source>
</evidence>
<dbReference type="SUPFAM" id="SSF100950">
    <property type="entry name" value="NagB/RpiA/CoA transferase-like"/>
    <property type="match status" value="1"/>
</dbReference>
<dbReference type="AlphaFoldDB" id="A0A4R0QUF4"/>
<protein>
    <recommendedName>
        <fullName evidence="5">5-formyltetrahydrofolate cyclo-ligase</fullName>
        <ecNumber evidence="5">6.3.3.2</ecNumber>
    </recommendedName>
</protein>
<reference evidence="6 7" key="1">
    <citation type="submission" date="2018-12" db="EMBL/GenBank/DDBJ databases">
        <title>Alloscrdovia theropitheci sp. nov: a novel taxon from the feces of the bleeding-herat monkey (Theropithecus geleda).</title>
        <authorList>
            <person name="Modesto M."/>
        </authorList>
    </citation>
    <scope>NUCLEOTIDE SEQUENCE [LARGE SCALE GENOMIC DNA]</scope>
    <source>
        <strain evidence="6 7">GLDI4/2</strain>
    </source>
</reference>
<dbReference type="InterPro" id="IPR037171">
    <property type="entry name" value="NagB/RpiA_transferase-like"/>
</dbReference>
<feature type="binding site" evidence="4">
    <location>
        <position position="55"/>
    </location>
    <ligand>
        <name>substrate</name>
    </ligand>
</feature>
<evidence type="ECO:0000313" key="6">
    <source>
        <dbReference type="EMBL" id="TCD55035.1"/>
    </source>
</evidence>
<keyword evidence="3 4" id="KW-0067">ATP-binding</keyword>
<dbReference type="InterPro" id="IPR024185">
    <property type="entry name" value="FTHF_cligase-like_sf"/>
</dbReference>
<dbReference type="NCBIfam" id="TIGR02727">
    <property type="entry name" value="MTHFS_bact"/>
    <property type="match status" value="1"/>
</dbReference>
<dbReference type="PIRSF" id="PIRSF006806">
    <property type="entry name" value="FTHF_cligase"/>
    <property type="match status" value="1"/>
</dbReference>
<feature type="binding site" evidence="4">
    <location>
        <begin position="130"/>
        <end position="138"/>
    </location>
    <ligand>
        <name>ATP</name>
        <dbReference type="ChEBI" id="CHEBI:30616"/>
    </ligand>
</feature>
<dbReference type="OrthoDB" id="3242798at2"/>
<organism evidence="6 7">
    <name type="scientific">Alloscardovia theropitheci</name>
    <dbReference type="NCBI Taxonomy" id="2496842"/>
    <lineage>
        <taxon>Bacteria</taxon>
        <taxon>Bacillati</taxon>
        <taxon>Actinomycetota</taxon>
        <taxon>Actinomycetes</taxon>
        <taxon>Bifidobacteriales</taxon>
        <taxon>Bifidobacteriaceae</taxon>
        <taxon>Alloscardovia</taxon>
    </lineage>
</organism>
<comment type="similarity">
    <text evidence="1 5">Belongs to the 5-formyltetrahydrofolate cyclo-ligase family.</text>
</comment>
<gene>
    <name evidence="6" type="ORF">EJ419_00060</name>
</gene>
<evidence type="ECO:0000256" key="4">
    <source>
        <dbReference type="PIRSR" id="PIRSR006806-1"/>
    </source>
</evidence>
<accession>A0A4R0QUF4</accession>
<dbReference type="GO" id="GO:0035999">
    <property type="term" value="P:tetrahydrofolate interconversion"/>
    <property type="evidence" value="ECO:0007669"/>
    <property type="project" value="TreeGrafter"/>
</dbReference>
<sequence length="199" mass="23117">MCAKSLLRRQTLAKMKEQATQRKELADEDLLEQLCQSPSYESAHTIATYMSLPHEVNTRPIIQRMMRDGKRVLIPRTLPGYQLEFVEYDPRNLVRSAFGIMEPSNNCIVAPDNIDLIHVPALVMNNAHYRIGYGAGYYDRYLENFSNHTVSTIYSFQLHDFAEDTYDISIDTMLVSPYEYMLSKDTKLQASQRKLHMQR</sequence>
<dbReference type="PANTHER" id="PTHR23407">
    <property type="entry name" value="ATPASE INHIBITOR/5-FORMYLTETRAHYDROFOLATE CYCLO-LIGASE"/>
    <property type="match status" value="1"/>
</dbReference>
<dbReference type="Pfam" id="PF01812">
    <property type="entry name" value="5-FTHF_cyc-lig"/>
    <property type="match status" value="1"/>
</dbReference>
<dbReference type="GO" id="GO:0046872">
    <property type="term" value="F:metal ion binding"/>
    <property type="evidence" value="ECO:0007669"/>
    <property type="project" value="UniProtKB-KW"/>
</dbReference>
<feature type="binding site" evidence="4">
    <location>
        <begin position="4"/>
        <end position="8"/>
    </location>
    <ligand>
        <name>ATP</name>
        <dbReference type="ChEBI" id="CHEBI:30616"/>
    </ligand>
</feature>
<dbReference type="GO" id="GO:0005524">
    <property type="term" value="F:ATP binding"/>
    <property type="evidence" value="ECO:0007669"/>
    <property type="project" value="UniProtKB-KW"/>
</dbReference>
<dbReference type="GO" id="GO:0030272">
    <property type="term" value="F:5-formyltetrahydrofolate cyclo-ligase activity"/>
    <property type="evidence" value="ECO:0007669"/>
    <property type="project" value="UniProtKB-EC"/>
</dbReference>
<keyword evidence="5" id="KW-0479">Metal-binding</keyword>
<comment type="cofactor">
    <cofactor evidence="5">
        <name>Mg(2+)</name>
        <dbReference type="ChEBI" id="CHEBI:18420"/>
    </cofactor>
</comment>
<dbReference type="GO" id="GO:0009396">
    <property type="term" value="P:folic acid-containing compound biosynthetic process"/>
    <property type="evidence" value="ECO:0007669"/>
    <property type="project" value="TreeGrafter"/>
</dbReference>
<dbReference type="EC" id="6.3.3.2" evidence="5"/>
<keyword evidence="7" id="KW-1185">Reference proteome</keyword>
<dbReference type="Gene3D" id="3.40.50.10420">
    <property type="entry name" value="NagB/RpiA/CoA transferase-like"/>
    <property type="match status" value="1"/>
</dbReference>
<dbReference type="PANTHER" id="PTHR23407:SF1">
    <property type="entry name" value="5-FORMYLTETRAHYDROFOLATE CYCLO-LIGASE"/>
    <property type="match status" value="1"/>
</dbReference>
<feature type="binding site" evidence="4">
    <location>
        <position position="50"/>
    </location>
    <ligand>
        <name>substrate</name>
    </ligand>
</feature>
<keyword evidence="6" id="KW-0436">Ligase</keyword>
<dbReference type="InterPro" id="IPR002698">
    <property type="entry name" value="FTHF_cligase"/>
</dbReference>